<dbReference type="Proteomes" id="UP001163046">
    <property type="component" value="Unassembled WGS sequence"/>
</dbReference>
<dbReference type="EMBL" id="MU826839">
    <property type="protein sequence ID" value="KAJ7372010.1"/>
    <property type="molecule type" value="Genomic_DNA"/>
</dbReference>
<gene>
    <name evidence="2" type="ORF">OS493_021437</name>
</gene>
<feature type="region of interest" description="Disordered" evidence="1">
    <location>
        <begin position="166"/>
        <end position="227"/>
    </location>
</feature>
<dbReference type="AlphaFoldDB" id="A0A9W9YZ25"/>
<reference evidence="2" key="1">
    <citation type="submission" date="2023-01" db="EMBL/GenBank/DDBJ databases">
        <title>Genome assembly of the deep-sea coral Lophelia pertusa.</title>
        <authorList>
            <person name="Herrera S."/>
            <person name="Cordes E."/>
        </authorList>
    </citation>
    <scope>NUCLEOTIDE SEQUENCE</scope>
    <source>
        <strain evidence="2">USNM1676648</strain>
        <tissue evidence="2">Polyp</tissue>
    </source>
</reference>
<protein>
    <submittedName>
        <fullName evidence="2">Uncharacterized protein</fullName>
    </submittedName>
</protein>
<evidence type="ECO:0000313" key="3">
    <source>
        <dbReference type="Proteomes" id="UP001163046"/>
    </source>
</evidence>
<evidence type="ECO:0000256" key="1">
    <source>
        <dbReference type="SAM" id="MobiDB-lite"/>
    </source>
</evidence>
<name>A0A9W9YZ25_9CNID</name>
<comment type="caution">
    <text evidence="2">The sequence shown here is derived from an EMBL/GenBank/DDBJ whole genome shotgun (WGS) entry which is preliminary data.</text>
</comment>
<feature type="compositionally biased region" description="Basic and acidic residues" evidence="1">
    <location>
        <begin position="341"/>
        <end position="353"/>
    </location>
</feature>
<feature type="compositionally biased region" description="Acidic residues" evidence="1">
    <location>
        <begin position="141"/>
        <end position="150"/>
    </location>
</feature>
<feature type="region of interest" description="Disordered" evidence="1">
    <location>
        <begin position="133"/>
        <end position="152"/>
    </location>
</feature>
<keyword evidence="3" id="KW-1185">Reference proteome</keyword>
<accession>A0A9W9YZ25</accession>
<feature type="compositionally biased region" description="Basic residues" evidence="1">
    <location>
        <begin position="207"/>
        <end position="219"/>
    </location>
</feature>
<feature type="region of interest" description="Disordered" evidence="1">
    <location>
        <begin position="336"/>
        <end position="360"/>
    </location>
</feature>
<feature type="region of interest" description="Disordered" evidence="1">
    <location>
        <begin position="256"/>
        <end position="280"/>
    </location>
</feature>
<evidence type="ECO:0000313" key="2">
    <source>
        <dbReference type="EMBL" id="KAJ7372010.1"/>
    </source>
</evidence>
<sequence length="487" mass="54972">MGDQIPVLIQLLEDAKDGDVEALQSLDLDLSEDYNIRFMRRKITPQRSDHDEMLAGFDDLHLIEPAKRLKNHTQCFISQQAFAHLSHIYTSMFDEKPTIPILDGEAIADTMKDLVNDVTANMDFLLKIEKAQKRRQKGEDSETSEDEDPGFELQHRRAPKLLHAVPSNSEPEHSAAASKPALGASSSKRSDSESPVTPSKTASPRTTSKRSHHKKKKCPMPKCSFYGNGLRRHLQTHVRKKKLADEGLNRLVSIMATGKRQRGKAEKQGASKKPKPGQFKKWCPMPGCNKVILNVGRHLTEGKSHGLKKGSAEYNEMMKSAKKYTGLGDIEAYLEPPASESHSDSDSEVETTKKPSRKRRKVVSSVAIALKWLFVTIRNFGGIPPPEDKVRQELCTPDIGVIINKKQHLEKYANRQQISRAAGGVEIQSKSCVTLSKLKTLERKHNQLNLEQKDHCHILEHIYNLHTYNQQQKHNQHMYNQCDQAHA</sequence>
<proteinExistence type="predicted"/>
<organism evidence="2 3">
    <name type="scientific">Desmophyllum pertusum</name>
    <dbReference type="NCBI Taxonomy" id="174260"/>
    <lineage>
        <taxon>Eukaryota</taxon>
        <taxon>Metazoa</taxon>
        <taxon>Cnidaria</taxon>
        <taxon>Anthozoa</taxon>
        <taxon>Hexacorallia</taxon>
        <taxon>Scleractinia</taxon>
        <taxon>Caryophylliina</taxon>
        <taxon>Caryophylliidae</taxon>
        <taxon>Desmophyllum</taxon>
    </lineage>
</organism>
<feature type="compositionally biased region" description="Polar residues" evidence="1">
    <location>
        <begin position="193"/>
        <end position="204"/>
    </location>
</feature>